<dbReference type="InterPro" id="IPR036691">
    <property type="entry name" value="Endo/exonu/phosph_ase_sf"/>
</dbReference>
<dbReference type="Proteomes" id="UP000507470">
    <property type="component" value="Unassembled WGS sequence"/>
</dbReference>
<organism evidence="1 2">
    <name type="scientific">Mytilus coruscus</name>
    <name type="common">Sea mussel</name>
    <dbReference type="NCBI Taxonomy" id="42192"/>
    <lineage>
        <taxon>Eukaryota</taxon>
        <taxon>Metazoa</taxon>
        <taxon>Spiralia</taxon>
        <taxon>Lophotrochozoa</taxon>
        <taxon>Mollusca</taxon>
        <taxon>Bivalvia</taxon>
        <taxon>Autobranchia</taxon>
        <taxon>Pteriomorphia</taxon>
        <taxon>Mytilida</taxon>
        <taxon>Mytiloidea</taxon>
        <taxon>Mytilidae</taxon>
        <taxon>Mytilinae</taxon>
        <taxon>Mytilus</taxon>
    </lineage>
</organism>
<keyword evidence="2" id="KW-1185">Reference proteome</keyword>
<reference evidence="1 2" key="1">
    <citation type="submission" date="2020-06" db="EMBL/GenBank/DDBJ databases">
        <authorList>
            <person name="Li R."/>
            <person name="Bekaert M."/>
        </authorList>
    </citation>
    <scope>NUCLEOTIDE SEQUENCE [LARGE SCALE GENOMIC DNA]</scope>
    <source>
        <strain evidence="2">wild</strain>
    </source>
</reference>
<protein>
    <submittedName>
        <fullName evidence="1">Uncharacterized protein</fullName>
    </submittedName>
</protein>
<accession>A0A6J8D3W0</accession>
<dbReference type="PANTHER" id="PTHR33395">
    <property type="entry name" value="TRANSCRIPTASE, PUTATIVE-RELATED-RELATED"/>
    <property type="match status" value="1"/>
</dbReference>
<dbReference type="OrthoDB" id="6143850at2759"/>
<proteinExistence type="predicted"/>
<name>A0A6J8D3W0_MYTCO</name>
<evidence type="ECO:0000313" key="2">
    <source>
        <dbReference type="Proteomes" id="UP000507470"/>
    </source>
</evidence>
<dbReference type="Gene3D" id="3.60.10.10">
    <property type="entry name" value="Endonuclease/exonuclease/phosphatase"/>
    <property type="match status" value="1"/>
</dbReference>
<gene>
    <name evidence="1" type="ORF">MCOR_36285</name>
</gene>
<dbReference type="AlphaFoldDB" id="A0A6J8D3W0"/>
<dbReference type="EMBL" id="CACVKT020006490">
    <property type="protein sequence ID" value="CAC5402327.1"/>
    <property type="molecule type" value="Genomic_DNA"/>
</dbReference>
<evidence type="ECO:0000313" key="1">
    <source>
        <dbReference type="EMBL" id="CAC5402327.1"/>
    </source>
</evidence>
<sequence>MPSVQCPIPGCDYVTDELDTAFVATLITAHSTPHAPGLVAVVEVEKVIRPVISTAECCDEQLRTDLTQSARGGLTNKHEQEVLATIKKLAVRQENTMLARVTLHNMRQDRDEPSTKTKQCQVKNLVESTHPDIVIGTEIWIDSSIKDSQIFPSGYKIYRKDRQLSGGGVLIAIKDTRISSSVPELDTNCEIIWCK</sequence>
<dbReference type="PANTHER" id="PTHR33395:SF22">
    <property type="entry name" value="REVERSE TRANSCRIPTASE DOMAIN-CONTAINING PROTEIN"/>
    <property type="match status" value="1"/>
</dbReference>